<gene>
    <name evidence="1" type="ORF">AW736_18645</name>
</gene>
<dbReference type="EMBL" id="LRRQ01000144">
    <property type="protein sequence ID" value="OAM88094.1"/>
    <property type="molecule type" value="Genomic_DNA"/>
</dbReference>
<keyword evidence="2" id="KW-1185">Reference proteome</keyword>
<dbReference type="Pfam" id="PF06262">
    <property type="entry name" value="Zincin_1"/>
    <property type="match status" value="1"/>
</dbReference>
<comment type="caution">
    <text evidence="1">The sequence shown here is derived from an EMBL/GenBank/DDBJ whole genome shotgun (WGS) entry which is preliminary data.</text>
</comment>
<dbReference type="InterPro" id="IPR010428">
    <property type="entry name" value="Zincin_1"/>
</dbReference>
<proteinExistence type="predicted"/>
<dbReference type="InterPro" id="IPR038555">
    <property type="entry name" value="Zincin_1_sf"/>
</dbReference>
<dbReference type="SUPFAM" id="SSF55486">
    <property type="entry name" value="Metalloproteases ('zincins'), catalytic domain"/>
    <property type="match status" value="1"/>
</dbReference>
<name>A0A178IDK0_9BACT</name>
<protein>
    <recommendedName>
        <fullName evidence="3">Metallopeptidase family protein</fullName>
    </recommendedName>
</protein>
<dbReference type="CDD" id="cd12952">
    <property type="entry name" value="MMP_ACEL2062"/>
    <property type="match status" value="1"/>
</dbReference>
<evidence type="ECO:0000313" key="2">
    <source>
        <dbReference type="Proteomes" id="UP000078486"/>
    </source>
</evidence>
<dbReference type="Proteomes" id="UP000078486">
    <property type="component" value="Unassembled WGS sequence"/>
</dbReference>
<dbReference type="Gene3D" id="3.30.2010.20">
    <property type="match status" value="1"/>
</dbReference>
<evidence type="ECO:0000313" key="1">
    <source>
        <dbReference type="EMBL" id="OAM88094.1"/>
    </source>
</evidence>
<dbReference type="OrthoDB" id="9806895at2"/>
<sequence length="123" mass="13827">MTFRQLLAEAEKTVAATRRKLPPAIRPHAEALPVVYHDWPSEEILAGEFEPDILGLFVGDPLGVEPGLGNVAPAQILLFLESIYDYAEGDPEVFREEVRLTYLHELGHYLGWDEEDLEARGLD</sequence>
<evidence type="ECO:0008006" key="3">
    <source>
        <dbReference type="Google" id="ProtNLM"/>
    </source>
</evidence>
<organism evidence="1 2">
    <name type="scientific">Termitidicoccus mucosus</name>
    <dbReference type="NCBI Taxonomy" id="1184151"/>
    <lineage>
        <taxon>Bacteria</taxon>
        <taxon>Pseudomonadati</taxon>
        <taxon>Verrucomicrobiota</taxon>
        <taxon>Opitutia</taxon>
        <taxon>Opitutales</taxon>
        <taxon>Opitutaceae</taxon>
        <taxon>Termitidicoccus</taxon>
    </lineage>
</organism>
<dbReference type="RefSeq" id="WP_068771815.1">
    <property type="nucleotide sequence ID" value="NZ_CP109796.1"/>
</dbReference>
<reference evidence="1 2" key="1">
    <citation type="submission" date="2016-01" db="EMBL/GenBank/DDBJ databases">
        <title>High potential of lignocellulose degradation of a new Verrucomicrobia species.</title>
        <authorList>
            <person name="Wang Y."/>
            <person name="Shi Y."/>
            <person name="Qiu Z."/>
            <person name="Liu S."/>
            <person name="Yang H."/>
        </authorList>
    </citation>
    <scope>NUCLEOTIDE SEQUENCE [LARGE SCALE GENOMIC DNA]</scope>
    <source>
        <strain evidence="1 2">TSB47</strain>
    </source>
</reference>
<dbReference type="STRING" id="1184151.AW736_18645"/>
<accession>A0A178IDK0</accession>
<dbReference type="AlphaFoldDB" id="A0A178IDK0"/>